<keyword evidence="1" id="KW-1133">Transmembrane helix</keyword>
<accession>A0A4Y1ZJ18</accession>
<dbReference type="AlphaFoldDB" id="A0A4Y1ZJ18"/>
<gene>
    <name evidence="2" type="ORF">NBRC111894_4477</name>
</gene>
<keyword evidence="1" id="KW-0812">Transmembrane</keyword>
<feature type="transmembrane region" description="Helical" evidence="1">
    <location>
        <begin position="14"/>
        <end position="32"/>
    </location>
</feature>
<evidence type="ECO:0000313" key="2">
    <source>
        <dbReference type="EMBL" id="GAY78923.1"/>
    </source>
</evidence>
<keyword evidence="1" id="KW-0472">Membrane</keyword>
<dbReference type="Proteomes" id="UP000319716">
    <property type="component" value="Unassembled WGS sequence"/>
</dbReference>
<comment type="caution">
    <text evidence="2">The sequence shown here is derived from an EMBL/GenBank/DDBJ whole genome shotgun (WGS) entry which is preliminary data.</text>
</comment>
<organism evidence="2 3">
    <name type="scientific">Sporolactobacillus inulinus</name>
    <dbReference type="NCBI Taxonomy" id="2078"/>
    <lineage>
        <taxon>Bacteria</taxon>
        <taxon>Bacillati</taxon>
        <taxon>Bacillota</taxon>
        <taxon>Bacilli</taxon>
        <taxon>Bacillales</taxon>
        <taxon>Sporolactobacillaceae</taxon>
        <taxon>Sporolactobacillus</taxon>
    </lineage>
</organism>
<sequence length="113" mass="12501">MNVQKWVQKHNQHITYLTGALIVLGFLSKGLFHWELGYTATFIAATLVGFLPVLIHAWQALSVKVISIELLVSIAVIGALFIGEYNESAIVVFLFFVRELSGAENLAENAQLN</sequence>
<name>A0A4Y1ZJ18_9BACL</name>
<dbReference type="RefSeq" id="WP_307724722.1">
    <property type="nucleotide sequence ID" value="NZ_BEXB01000069.1"/>
</dbReference>
<feature type="transmembrane region" description="Helical" evidence="1">
    <location>
        <begin position="70"/>
        <end position="96"/>
    </location>
</feature>
<keyword evidence="2" id="KW-0378">Hydrolase</keyword>
<dbReference type="GO" id="GO:0016787">
    <property type="term" value="F:hydrolase activity"/>
    <property type="evidence" value="ECO:0007669"/>
    <property type="project" value="UniProtKB-KW"/>
</dbReference>
<proteinExistence type="predicted"/>
<evidence type="ECO:0000256" key="1">
    <source>
        <dbReference type="SAM" id="Phobius"/>
    </source>
</evidence>
<dbReference type="EMBL" id="BEXB01000069">
    <property type="protein sequence ID" value="GAY78923.1"/>
    <property type="molecule type" value="Genomic_DNA"/>
</dbReference>
<feature type="transmembrane region" description="Helical" evidence="1">
    <location>
        <begin position="38"/>
        <end position="58"/>
    </location>
</feature>
<reference evidence="2 3" key="1">
    <citation type="submission" date="2017-11" db="EMBL/GenBank/DDBJ databases">
        <title>Draft Genome Sequence of Sporolactobacillus inulinus NBRC 111894 Isolated from Koso, a Japanese Sugar-Vegetable Fermented Beverage.</title>
        <authorList>
            <person name="Chiou T.Y."/>
            <person name="Oshima K."/>
            <person name="Suda W."/>
            <person name="Hattori M."/>
            <person name="Takahashi T."/>
        </authorList>
    </citation>
    <scope>NUCLEOTIDE SEQUENCE [LARGE SCALE GENOMIC DNA]</scope>
    <source>
        <strain evidence="2 3">NBRC111894</strain>
    </source>
</reference>
<dbReference type="EC" id="3.6.3.3" evidence="2"/>
<protein>
    <submittedName>
        <fullName evidence="2">Probable cadmium-transporting ATPase</fullName>
        <ecNumber evidence="2">3.6.3.3</ecNumber>
    </submittedName>
</protein>
<evidence type="ECO:0000313" key="3">
    <source>
        <dbReference type="Proteomes" id="UP000319716"/>
    </source>
</evidence>